<dbReference type="STRING" id="425514.SAMN05443550_11281"/>
<protein>
    <submittedName>
        <fullName evidence="3">Lysophospholipase L1</fullName>
    </submittedName>
</protein>
<dbReference type="InterPro" id="IPR013830">
    <property type="entry name" value="SGNH_hydro"/>
</dbReference>
<accession>A0A1H4GZG2</accession>
<gene>
    <name evidence="3" type="ORF">SAMN05443550_11281</name>
</gene>
<keyword evidence="4" id="KW-1185">Reference proteome</keyword>
<dbReference type="AlphaFoldDB" id="A0A1H4GZG2"/>
<dbReference type="EMBL" id="FNRA01000012">
    <property type="protein sequence ID" value="SEB14894.1"/>
    <property type="molecule type" value="Genomic_DNA"/>
</dbReference>
<feature type="chain" id="PRO_5011558821" evidence="1">
    <location>
        <begin position="25"/>
        <end position="223"/>
    </location>
</feature>
<dbReference type="OrthoDB" id="9790057at2"/>
<evidence type="ECO:0000259" key="2">
    <source>
        <dbReference type="Pfam" id="PF13472"/>
    </source>
</evidence>
<dbReference type="RefSeq" id="WP_090559363.1">
    <property type="nucleotide sequence ID" value="NZ_FNRA01000012.1"/>
</dbReference>
<dbReference type="PANTHER" id="PTHR30383:SF5">
    <property type="entry name" value="SGNH HYDROLASE-TYPE ESTERASE DOMAIN-CONTAINING PROTEIN"/>
    <property type="match status" value="1"/>
</dbReference>
<dbReference type="Gene3D" id="3.40.50.1110">
    <property type="entry name" value="SGNH hydrolase"/>
    <property type="match status" value="1"/>
</dbReference>
<dbReference type="Proteomes" id="UP000198850">
    <property type="component" value="Unassembled WGS sequence"/>
</dbReference>
<dbReference type="Pfam" id="PF13472">
    <property type="entry name" value="Lipase_GDSL_2"/>
    <property type="match status" value="1"/>
</dbReference>
<dbReference type="InterPro" id="IPR036514">
    <property type="entry name" value="SGNH_hydro_sf"/>
</dbReference>
<dbReference type="GO" id="GO:0004622">
    <property type="term" value="F:phosphatidylcholine lysophospholipase activity"/>
    <property type="evidence" value="ECO:0007669"/>
    <property type="project" value="TreeGrafter"/>
</dbReference>
<evidence type="ECO:0000313" key="3">
    <source>
        <dbReference type="EMBL" id="SEB14894.1"/>
    </source>
</evidence>
<organism evidence="3 4">
    <name type="scientific">Pedobacter hartonius</name>
    <dbReference type="NCBI Taxonomy" id="425514"/>
    <lineage>
        <taxon>Bacteria</taxon>
        <taxon>Pseudomonadati</taxon>
        <taxon>Bacteroidota</taxon>
        <taxon>Sphingobacteriia</taxon>
        <taxon>Sphingobacteriales</taxon>
        <taxon>Sphingobacteriaceae</taxon>
        <taxon>Pedobacter</taxon>
    </lineage>
</organism>
<keyword evidence="1" id="KW-0732">Signal</keyword>
<dbReference type="InterPro" id="IPR051532">
    <property type="entry name" value="Ester_Hydrolysis_Enzymes"/>
</dbReference>
<dbReference type="PANTHER" id="PTHR30383">
    <property type="entry name" value="THIOESTERASE 1/PROTEASE 1/LYSOPHOSPHOLIPASE L1"/>
    <property type="match status" value="1"/>
</dbReference>
<proteinExistence type="predicted"/>
<evidence type="ECO:0000313" key="4">
    <source>
        <dbReference type="Proteomes" id="UP000198850"/>
    </source>
</evidence>
<sequence length="223" mass="25370">MIQTFKSALLGAIFLVIASLNAHAQEHPPFWDDVKAIKVYDQIYAPPKEPILFIGSSSIRLWVDFTTTFKNYTVLNRGIGGAVTSDVDRYLNEIVFPYHPKQIVIYVGENDLLKAPNAALVFNDFKKLYADIRTKLPNTPIVYIAIKGSPSRKQYQQLAIQANQLISNFIKGQQHITFVDVYHPMLDKSGAMQPVLFKQDMLHMNGSGYKIWNKLLIPHLLKH</sequence>
<reference evidence="3 4" key="1">
    <citation type="submission" date="2016-10" db="EMBL/GenBank/DDBJ databases">
        <authorList>
            <person name="de Groot N.N."/>
        </authorList>
    </citation>
    <scope>NUCLEOTIDE SEQUENCE [LARGE SCALE GENOMIC DNA]</scope>
    <source>
        <strain evidence="3 4">DSM 19033</strain>
    </source>
</reference>
<feature type="signal peptide" evidence="1">
    <location>
        <begin position="1"/>
        <end position="24"/>
    </location>
</feature>
<dbReference type="SUPFAM" id="SSF52266">
    <property type="entry name" value="SGNH hydrolase"/>
    <property type="match status" value="1"/>
</dbReference>
<evidence type="ECO:0000256" key="1">
    <source>
        <dbReference type="SAM" id="SignalP"/>
    </source>
</evidence>
<name>A0A1H4GZG2_9SPHI</name>
<feature type="domain" description="SGNH hydrolase-type esterase" evidence="2">
    <location>
        <begin position="69"/>
        <end position="211"/>
    </location>
</feature>